<dbReference type="SUPFAM" id="SSF46689">
    <property type="entry name" value="Homeodomain-like"/>
    <property type="match status" value="2"/>
</dbReference>
<dbReference type="PROSITE" id="PS01124">
    <property type="entry name" value="HTH_ARAC_FAMILY_2"/>
    <property type="match status" value="1"/>
</dbReference>
<dbReference type="PANTHER" id="PTHR47504:SF5">
    <property type="entry name" value="RIGHT ORIGIN-BINDING PROTEIN"/>
    <property type="match status" value="1"/>
</dbReference>
<evidence type="ECO:0000313" key="7">
    <source>
        <dbReference type="EMBL" id="RGE66038.1"/>
    </source>
</evidence>
<dbReference type="EMBL" id="QVLV01000034">
    <property type="protein sequence ID" value="RGE55888.1"/>
    <property type="molecule type" value="Genomic_DNA"/>
</dbReference>
<dbReference type="EMBL" id="QVLU01000031">
    <property type="protein sequence ID" value="RGE66038.1"/>
    <property type="molecule type" value="Genomic_DNA"/>
</dbReference>
<evidence type="ECO:0000259" key="5">
    <source>
        <dbReference type="PROSITE" id="PS50887"/>
    </source>
</evidence>
<evidence type="ECO:0000259" key="4">
    <source>
        <dbReference type="PROSITE" id="PS01124"/>
    </source>
</evidence>
<dbReference type="InterPro" id="IPR018060">
    <property type="entry name" value="HTH_AraC"/>
</dbReference>
<dbReference type="GeneID" id="97990390"/>
<evidence type="ECO:0000313" key="6">
    <source>
        <dbReference type="EMBL" id="RGE55888.1"/>
    </source>
</evidence>
<dbReference type="PANTHER" id="PTHR47504">
    <property type="entry name" value="RIGHT ORIGIN-BINDING PROTEIN"/>
    <property type="match status" value="1"/>
</dbReference>
<dbReference type="InterPro" id="IPR009057">
    <property type="entry name" value="Homeodomain-like_sf"/>
</dbReference>
<dbReference type="OrthoDB" id="45544at2"/>
<dbReference type="PROSITE" id="PS00041">
    <property type="entry name" value="HTH_ARAC_FAMILY_1"/>
    <property type="match status" value="1"/>
</dbReference>
<dbReference type="GO" id="GO:0003700">
    <property type="term" value="F:DNA-binding transcription factor activity"/>
    <property type="evidence" value="ECO:0007669"/>
    <property type="project" value="InterPro"/>
</dbReference>
<reference evidence="6 9" key="1">
    <citation type="submission" date="2018-08" db="EMBL/GenBank/DDBJ databases">
        <title>A genome reference for cultivated species of the human gut microbiota.</title>
        <authorList>
            <person name="Zou Y."/>
            <person name="Xue W."/>
            <person name="Luo G."/>
        </authorList>
    </citation>
    <scope>NUCLEOTIDE SEQUENCE [LARGE SCALE GENOMIC DNA]</scope>
    <source>
        <strain evidence="7 9">AF26-4BH</strain>
        <strain evidence="6">TF05-5AC</strain>
    </source>
</reference>
<keyword evidence="3" id="KW-0804">Transcription</keyword>
<dbReference type="Proteomes" id="UP000261166">
    <property type="component" value="Unassembled WGS sequence"/>
</dbReference>
<evidence type="ECO:0000313" key="9">
    <source>
        <dbReference type="Proteomes" id="UP000261166"/>
    </source>
</evidence>
<dbReference type="GO" id="GO:0043565">
    <property type="term" value="F:sequence-specific DNA binding"/>
    <property type="evidence" value="ECO:0007669"/>
    <property type="project" value="InterPro"/>
</dbReference>
<dbReference type="SUPFAM" id="SSF55073">
    <property type="entry name" value="Nucleotide cyclase"/>
    <property type="match status" value="1"/>
</dbReference>
<dbReference type="Gene3D" id="3.30.70.270">
    <property type="match status" value="1"/>
</dbReference>
<dbReference type="Pfam" id="PF00990">
    <property type="entry name" value="GGDEF"/>
    <property type="match status" value="1"/>
</dbReference>
<accession>A0A3E3HVM7</accession>
<protein>
    <submittedName>
        <fullName evidence="6">Helix-turn-helix domain-containing protein</fullName>
    </submittedName>
</protein>
<dbReference type="AlphaFoldDB" id="A0A3E3HVM7"/>
<keyword evidence="2" id="KW-0238">DNA-binding</keyword>
<comment type="caution">
    <text evidence="6">The sequence shown here is derived from an EMBL/GenBank/DDBJ whole genome shotgun (WGS) entry which is preliminary data.</text>
</comment>
<evidence type="ECO:0000313" key="8">
    <source>
        <dbReference type="Proteomes" id="UP000260812"/>
    </source>
</evidence>
<organism evidence="6 8">
    <name type="scientific">Eisenbergiella massiliensis</name>
    <dbReference type="NCBI Taxonomy" id="1720294"/>
    <lineage>
        <taxon>Bacteria</taxon>
        <taxon>Bacillati</taxon>
        <taxon>Bacillota</taxon>
        <taxon>Clostridia</taxon>
        <taxon>Lachnospirales</taxon>
        <taxon>Lachnospiraceae</taxon>
        <taxon>Eisenbergiella</taxon>
    </lineage>
</organism>
<dbReference type="InterPro" id="IPR018062">
    <property type="entry name" value="HTH_AraC-typ_CS"/>
</dbReference>
<dbReference type="Proteomes" id="UP000260812">
    <property type="component" value="Unassembled WGS sequence"/>
</dbReference>
<evidence type="ECO:0000256" key="1">
    <source>
        <dbReference type="ARBA" id="ARBA00023015"/>
    </source>
</evidence>
<dbReference type="PRINTS" id="PR00032">
    <property type="entry name" value="HTHARAC"/>
</dbReference>
<dbReference type="PROSITE" id="PS50887">
    <property type="entry name" value="GGDEF"/>
    <property type="match status" value="1"/>
</dbReference>
<dbReference type="InterPro" id="IPR050959">
    <property type="entry name" value="MarA-like"/>
</dbReference>
<proteinExistence type="predicted"/>
<sequence>MNNLELLADALAYMEENLCETITAEAAARNCFCSKSCLEKLFRSVYGCSVKEYVIKRRMTKAAKELIQNPEKSVLDIALSYGYQSHEAFTRAFEQSRGCSPTAFRSRNRFTDIFPRLQKPFEKGDAYMKQRKPVDISELYDLFLERRDCYFICCDIKGLVPINEISVKAGDLAILEAVRRMESFAAEDDIVFRIGGDEFALLTNSRDISYARRLAELITGRNGETICFEGREIPLSLYATVTRFEGKHLKYDELFVQLHQSILESK</sequence>
<keyword evidence="1" id="KW-0805">Transcription regulation</keyword>
<dbReference type="Gene3D" id="1.10.10.60">
    <property type="entry name" value="Homeodomain-like"/>
    <property type="match status" value="2"/>
</dbReference>
<evidence type="ECO:0000256" key="3">
    <source>
        <dbReference type="ARBA" id="ARBA00023163"/>
    </source>
</evidence>
<feature type="domain" description="GGDEF" evidence="5">
    <location>
        <begin position="147"/>
        <end position="266"/>
    </location>
</feature>
<dbReference type="InterPro" id="IPR029787">
    <property type="entry name" value="Nucleotide_cyclase"/>
</dbReference>
<evidence type="ECO:0000256" key="2">
    <source>
        <dbReference type="ARBA" id="ARBA00023125"/>
    </source>
</evidence>
<dbReference type="InterPro" id="IPR043128">
    <property type="entry name" value="Rev_trsase/Diguanyl_cyclase"/>
</dbReference>
<dbReference type="SMART" id="SM00342">
    <property type="entry name" value="HTH_ARAC"/>
    <property type="match status" value="1"/>
</dbReference>
<dbReference type="RefSeq" id="WP_021636280.1">
    <property type="nucleotide sequence ID" value="NZ_CALBAU010000194.1"/>
</dbReference>
<dbReference type="Pfam" id="PF12833">
    <property type="entry name" value="HTH_18"/>
    <property type="match status" value="1"/>
</dbReference>
<keyword evidence="8" id="KW-1185">Reference proteome</keyword>
<dbReference type="InterPro" id="IPR020449">
    <property type="entry name" value="Tscrpt_reg_AraC-type_HTH"/>
</dbReference>
<gene>
    <name evidence="7" type="ORF">DWY69_24940</name>
    <name evidence="6" type="ORF">DXC51_26945</name>
</gene>
<dbReference type="InterPro" id="IPR000160">
    <property type="entry name" value="GGDEF_dom"/>
</dbReference>
<feature type="domain" description="HTH araC/xylS-type" evidence="4">
    <location>
        <begin position="8"/>
        <end position="107"/>
    </location>
</feature>
<name>A0A3E3HVM7_9FIRM</name>